<feature type="region of interest" description="Disordered" evidence="1">
    <location>
        <begin position="57"/>
        <end position="110"/>
    </location>
</feature>
<name>A0AAE9GST5_9CAUD</name>
<dbReference type="EMBL" id="OM982620">
    <property type="protein sequence ID" value="UOL48522.1"/>
    <property type="molecule type" value="Genomic_DNA"/>
</dbReference>
<dbReference type="RefSeq" id="YP_010766478.1">
    <property type="nucleotide sequence ID" value="NC_073679.1"/>
</dbReference>
<dbReference type="Proteomes" id="UP000831298">
    <property type="component" value="Segment"/>
</dbReference>
<protein>
    <submittedName>
        <fullName evidence="2">Uncharacterized protein</fullName>
    </submittedName>
</protein>
<accession>A0AAE9GST5</accession>
<feature type="compositionally biased region" description="Polar residues" evidence="1">
    <location>
        <begin position="98"/>
        <end position="110"/>
    </location>
</feature>
<reference evidence="2 3" key="1">
    <citation type="submission" date="2022-02" db="EMBL/GenBank/DDBJ databases">
        <authorList>
            <person name="Gylling M."/>
        </authorList>
    </citation>
    <scope>NUCLEOTIDE SEQUENCE [LARGE SCALE GENOMIC DNA]</scope>
</reference>
<dbReference type="GeneID" id="80266157"/>
<keyword evidence="3" id="KW-1185">Reference proteome</keyword>
<evidence type="ECO:0000313" key="3">
    <source>
        <dbReference type="Proteomes" id="UP000831298"/>
    </source>
</evidence>
<organism evidence="2 3">
    <name type="scientific">Pseudomonas phage Kremar</name>
    <dbReference type="NCBI Taxonomy" id="2928831"/>
    <lineage>
        <taxon>Viruses</taxon>
        <taxon>Duplodnaviria</taxon>
        <taxon>Heunggongvirae</taxon>
        <taxon>Uroviricota</taxon>
        <taxon>Caudoviricetes</taxon>
        <taxon>Vandenendeviridae</taxon>
        <taxon>Gorskivirinae</taxon>
        <taxon>Kremarvirus</taxon>
        <taxon>Kremarvirus kremar</taxon>
    </lineage>
</organism>
<dbReference type="KEGG" id="vg:80266157"/>
<proteinExistence type="predicted"/>
<evidence type="ECO:0000313" key="2">
    <source>
        <dbReference type="EMBL" id="UOL48522.1"/>
    </source>
</evidence>
<sequence>MKLQAPIANGNILMVNFPHMPMLHDFIIHAQITQYSVTLAEEGVMLSTPITEALENHSTGLVHGARARAKAAEKPDPKPPTGGGDGTPPSGGTPGSTSVWQQTYTEARAA</sequence>
<evidence type="ECO:0000256" key="1">
    <source>
        <dbReference type="SAM" id="MobiDB-lite"/>
    </source>
</evidence>